<keyword evidence="1" id="KW-1133">Transmembrane helix</keyword>
<dbReference type="OrthoDB" id="2988656at2"/>
<feature type="transmembrane region" description="Helical" evidence="1">
    <location>
        <begin position="9"/>
        <end position="30"/>
    </location>
</feature>
<feature type="transmembrane region" description="Helical" evidence="1">
    <location>
        <begin position="42"/>
        <end position="69"/>
    </location>
</feature>
<dbReference type="EMBL" id="QGTQ01000009">
    <property type="protein sequence ID" value="PWW02508.1"/>
    <property type="molecule type" value="Genomic_DNA"/>
</dbReference>
<dbReference type="AlphaFoldDB" id="A0A2V2YT79"/>
<reference evidence="2 3" key="1">
    <citation type="submission" date="2018-05" db="EMBL/GenBank/DDBJ databases">
        <title>Genomic Encyclopedia of Type Strains, Phase III (KMG-III): the genomes of soil and plant-associated and newly described type strains.</title>
        <authorList>
            <person name="Whitman W."/>
        </authorList>
    </citation>
    <scope>NUCLEOTIDE SEQUENCE [LARGE SCALE GENOMIC DNA]</scope>
    <source>
        <strain evidence="2 3">CECT 5696</strain>
    </source>
</reference>
<proteinExistence type="predicted"/>
<protein>
    <submittedName>
        <fullName evidence="2">Uncharacterized protein</fullName>
    </submittedName>
</protein>
<sequence>MRNFFKHPIVAGTTTAFITLAITTPIVAYTRSLSFLKSLQAIWNWLVSILTFDIPIWYVLLAIVIILTIRRIVRSIPVSEIKPAFLNYTNDVIEGVT</sequence>
<evidence type="ECO:0000313" key="3">
    <source>
        <dbReference type="Proteomes" id="UP000246635"/>
    </source>
</evidence>
<dbReference type="Proteomes" id="UP000246635">
    <property type="component" value="Unassembled WGS sequence"/>
</dbReference>
<gene>
    <name evidence="2" type="ORF">DFQ01_109133</name>
</gene>
<keyword evidence="1" id="KW-0472">Membrane</keyword>
<evidence type="ECO:0000313" key="2">
    <source>
        <dbReference type="EMBL" id="PWW02508.1"/>
    </source>
</evidence>
<comment type="caution">
    <text evidence="2">The sequence shown here is derived from an EMBL/GenBank/DDBJ whole genome shotgun (WGS) entry which is preliminary data.</text>
</comment>
<organism evidence="2 3">
    <name type="scientific">Paenibacillus cellulosilyticus</name>
    <dbReference type="NCBI Taxonomy" id="375489"/>
    <lineage>
        <taxon>Bacteria</taxon>
        <taxon>Bacillati</taxon>
        <taxon>Bacillota</taxon>
        <taxon>Bacilli</taxon>
        <taxon>Bacillales</taxon>
        <taxon>Paenibacillaceae</taxon>
        <taxon>Paenibacillus</taxon>
    </lineage>
</organism>
<name>A0A2V2YT79_9BACL</name>
<keyword evidence="1" id="KW-0812">Transmembrane</keyword>
<keyword evidence="3" id="KW-1185">Reference proteome</keyword>
<accession>A0A2V2YT79</accession>
<dbReference type="RefSeq" id="WP_110044541.1">
    <property type="nucleotide sequence ID" value="NZ_QGTQ01000009.1"/>
</dbReference>
<evidence type="ECO:0000256" key="1">
    <source>
        <dbReference type="SAM" id="Phobius"/>
    </source>
</evidence>